<organism evidence="9 10">
    <name type="scientific">Mariniblastus fucicola</name>
    <dbReference type="NCBI Taxonomy" id="980251"/>
    <lineage>
        <taxon>Bacteria</taxon>
        <taxon>Pseudomonadati</taxon>
        <taxon>Planctomycetota</taxon>
        <taxon>Planctomycetia</taxon>
        <taxon>Pirellulales</taxon>
        <taxon>Pirellulaceae</taxon>
        <taxon>Mariniblastus</taxon>
    </lineage>
</organism>
<feature type="chain" id="PRO_5022914353" evidence="7">
    <location>
        <begin position="25"/>
        <end position="529"/>
    </location>
</feature>
<comment type="cofactor">
    <cofactor evidence="1">
        <name>Ca(2+)</name>
        <dbReference type="ChEBI" id="CHEBI:29108"/>
    </cofactor>
</comment>
<dbReference type="PANTHER" id="PTHR42693">
    <property type="entry name" value="ARYLSULFATASE FAMILY MEMBER"/>
    <property type="match status" value="1"/>
</dbReference>
<dbReference type="InterPro" id="IPR050738">
    <property type="entry name" value="Sulfatase"/>
</dbReference>
<dbReference type="Pfam" id="PF00884">
    <property type="entry name" value="Sulfatase"/>
    <property type="match status" value="1"/>
</dbReference>
<protein>
    <submittedName>
        <fullName evidence="9">Arylsulfatase</fullName>
        <ecNumber evidence="9">3.1.6.1</ecNumber>
    </submittedName>
</protein>
<evidence type="ECO:0000256" key="4">
    <source>
        <dbReference type="ARBA" id="ARBA00022729"/>
    </source>
</evidence>
<accession>A0A5B9PJR8</accession>
<reference evidence="9 10" key="1">
    <citation type="submission" date="2019-08" db="EMBL/GenBank/DDBJ databases">
        <title>Deep-cultivation of Planctomycetes and their phenomic and genomic characterization uncovers novel biology.</title>
        <authorList>
            <person name="Wiegand S."/>
            <person name="Jogler M."/>
            <person name="Boedeker C."/>
            <person name="Pinto D."/>
            <person name="Vollmers J."/>
            <person name="Rivas-Marin E."/>
            <person name="Kohn T."/>
            <person name="Peeters S.H."/>
            <person name="Heuer A."/>
            <person name="Rast P."/>
            <person name="Oberbeckmann S."/>
            <person name="Bunk B."/>
            <person name="Jeske O."/>
            <person name="Meyerdierks A."/>
            <person name="Storesund J.E."/>
            <person name="Kallscheuer N."/>
            <person name="Luecker S."/>
            <person name="Lage O.M."/>
            <person name="Pohl T."/>
            <person name="Merkel B.J."/>
            <person name="Hornburger P."/>
            <person name="Mueller R.-W."/>
            <person name="Bruemmer F."/>
            <person name="Labrenz M."/>
            <person name="Spormann A.M."/>
            <person name="Op den Camp H."/>
            <person name="Overmann J."/>
            <person name="Amann R."/>
            <person name="Jetten M.S.M."/>
            <person name="Mascher T."/>
            <person name="Medema M.H."/>
            <person name="Devos D.P."/>
            <person name="Kaster A.-K."/>
            <person name="Ovreas L."/>
            <person name="Rohde M."/>
            <person name="Galperin M.Y."/>
            <person name="Jogler C."/>
        </authorList>
    </citation>
    <scope>NUCLEOTIDE SEQUENCE [LARGE SCALE GENOMIC DNA]</scope>
    <source>
        <strain evidence="9 10">FC18</strain>
    </source>
</reference>
<dbReference type="FunFam" id="3.40.720.10:FF:000065">
    <property type="entry name" value="Arylsulfatase A"/>
    <property type="match status" value="1"/>
</dbReference>
<dbReference type="PROSITE" id="PS00149">
    <property type="entry name" value="SULFATASE_2"/>
    <property type="match status" value="1"/>
</dbReference>
<evidence type="ECO:0000259" key="8">
    <source>
        <dbReference type="Pfam" id="PF00884"/>
    </source>
</evidence>
<keyword evidence="5 9" id="KW-0378">Hydrolase</keyword>
<evidence type="ECO:0000256" key="1">
    <source>
        <dbReference type="ARBA" id="ARBA00001913"/>
    </source>
</evidence>
<dbReference type="Proteomes" id="UP000322214">
    <property type="component" value="Chromosome"/>
</dbReference>
<dbReference type="PANTHER" id="PTHR42693:SF42">
    <property type="entry name" value="ARYLSULFATASE G"/>
    <property type="match status" value="1"/>
</dbReference>
<sequence length="529" mass="58937" precursor="true">MNFKLLHSCFVFAWVCFPVALLFADQPDTPGAEDRPNVVFILADDLGWNDLSNEGSTFYESPNIDRIANGGMKFTRGYATCQVCSPSRASIMTGKYPARLAITDWIGAPEGKQWKRNTKLLPPTYNHGLPADDTTMAEAFRESGYRTFFAGKWHLGGEGSLPTDHGFEFNVGGHHRGSPPGGFFSPWDNPLMKNGPKGELLPLRLGHETASFIEEHSDEPFFACLAFYSVHAPIQTTKELWRKYRDKAIANSEQPKDRFLIDRTTPVRQVQDHPIYGGMVESMDDAVGIVMAKLDELGLSENTIVVFTSDNGGVSAGDGKATSNLPLRGGKGRQWEGGIREPYYIMWPKTIQAGSTCNTPATGADFYPTLLELTGQDLRPQQHADGVSLAPLLKGEAIENRNLYWHYPHYGNQGGEPSSVVIDGDWKLIHYYEDGRDELYNIADDVAELDDLADQNPDRVAALRTELDGWLQNVEARMPVPNPDYSVSKADKERMRIQEKLLPNLERSAANFLKDDFTPPGGWWEETGK</sequence>
<evidence type="ECO:0000313" key="10">
    <source>
        <dbReference type="Proteomes" id="UP000322214"/>
    </source>
</evidence>
<proteinExistence type="inferred from homology"/>
<dbReference type="RefSeq" id="WP_084417116.1">
    <property type="nucleotide sequence ID" value="NZ_CP042912.1"/>
</dbReference>
<keyword evidence="10" id="KW-1185">Reference proteome</keyword>
<feature type="signal peptide" evidence="7">
    <location>
        <begin position="1"/>
        <end position="24"/>
    </location>
</feature>
<dbReference type="OrthoDB" id="9783154at2"/>
<dbReference type="STRING" id="980251.GCA_001642875_02106"/>
<evidence type="ECO:0000256" key="6">
    <source>
        <dbReference type="ARBA" id="ARBA00022837"/>
    </source>
</evidence>
<dbReference type="AlphaFoldDB" id="A0A5B9PJR8"/>
<dbReference type="SUPFAM" id="SSF53649">
    <property type="entry name" value="Alkaline phosphatase-like"/>
    <property type="match status" value="1"/>
</dbReference>
<comment type="similarity">
    <text evidence="2">Belongs to the sulfatase family.</text>
</comment>
<dbReference type="Gene3D" id="3.40.720.10">
    <property type="entry name" value="Alkaline Phosphatase, subunit A"/>
    <property type="match status" value="1"/>
</dbReference>
<gene>
    <name evidence="9" type="primary">atsA_8</name>
    <name evidence="9" type="ORF">MFFC18_26360</name>
</gene>
<dbReference type="CDD" id="cd16144">
    <property type="entry name" value="ARS_like"/>
    <property type="match status" value="1"/>
</dbReference>
<evidence type="ECO:0000256" key="2">
    <source>
        <dbReference type="ARBA" id="ARBA00008779"/>
    </source>
</evidence>
<dbReference type="GO" id="GO:0046872">
    <property type="term" value="F:metal ion binding"/>
    <property type="evidence" value="ECO:0007669"/>
    <property type="project" value="UniProtKB-KW"/>
</dbReference>
<feature type="domain" description="Sulfatase N-terminal" evidence="8">
    <location>
        <begin position="36"/>
        <end position="375"/>
    </location>
</feature>
<keyword evidence="4 7" id="KW-0732">Signal</keyword>
<dbReference type="KEGG" id="mff:MFFC18_26360"/>
<dbReference type="GO" id="GO:0004065">
    <property type="term" value="F:arylsulfatase activity"/>
    <property type="evidence" value="ECO:0007669"/>
    <property type="project" value="UniProtKB-EC"/>
</dbReference>
<dbReference type="InterPro" id="IPR017850">
    <property type="entry name" value="Alkaline_phosphatase_core_sf"/>
</dbReference>
<dbReference type="EMBL" id="CP042912">
    <property type="protein sequence ID" value="QEG22753.1"/>
    <property type="molecule type" value="Genomic_DNA"/>
</dbReference>
<evidence type="ECO:0000313" key="9">
    <source>
        <dbReference type="EMBL" id="QEG22753.1"/>
    </source>
</evidence>
<dbReference type="EC" id="3.1.6.1" evidence="9"/>
<keyword evidence="6" id="KW-0106">Calcium</keyword>
<dbReference type="Gene3D" id="3.30.1120.10">
    <property type="match status" value="1"/>
</dbReference>
<keyword evidence="3" id="KW-0479">Metal-binding</keyword>
<evidence type="ECO:0000256" key="7">
    <source>
        <dbReference type="SAM" id="SignalP"/>
    </source>
</evidence>
<name>A0A5B9PJR8_9BACT</name>
<dbReference type="InterPro" id="IPR000917">
    <property type="entry name" value="Sulfatase_N"/>
</dbReference>
<evidence type="ECO:0000256" key="5">
    <source>
        <dbReference type="ARBA" id="ARBA00022801"/>
    </source>
</evidence>
<evidence type="ECO:0000256" key="3">
    <source>
        <dbReference type="ARBA" id="ARBA00022723"/>
    </source>
</evidence>
<dbReference type="InterPro" id="IPR024607">
    <property type="entry name" value="Sulfatase_CS"/>
</dbReference>